<feature type="region of interest" description="Disordered" evidence="8">
    <location>
        <begin position="1228"/>
        <end position="1270"/>
    </location>
</feature>
<feature type="compositionally biased region" description="Basic and acidic residues" evidence="8">
    <location>
        <begin position="862"/>
        <end position="942"/>
    </location>
</feature>
<feature type="compositionally biased region" description="Acidic residues" evidence="8">
    <location>
        <begin position="1166"/>
        <end position="1176"/>
    </location>
</feature>
<gene>
    <name evidence="10" type="ORF">HETSPECPRED_004895</name>
</gene>
<dbReference type="Pfam" id="PF03941">
    <property type="entry name" value="INCENP_ARK-bind"/>
    <property type="match status" value="1"/>
</dbReference>
<feature type="compositionally biased region" description="Basic and acidic residues" evidence="8">
    <location>
        <begin position="772"/>
        <end position="788"/>
    </location>
</feature>
<dbReference type="EMBL" id="CAJPDS010000003">
    <property type="protein sequence ID" value="CAF9905155.1"/>
    <property type="molecule type" value="Genomic_DNA"/>
</dbReference>
<feature type="compositionally biased region" description="Polar residues" evidence="8">
    <location>
        <begin position="436"/>
        <end position="445"/>
    </location>
</feature>
<feature type="compositionally biased region" description="Polar residues" evidence="8">
    <location>
        <begin position="110"/>
        <end position="124"/>
    </location>
</feature>
<evidence type="ECO:0000256" key="5">
    <source>
        <dbReference type="ARBA" id="ARBA00022829"/>
    </source>
</evidence>
<evidence type="ECO:0000313" key="10">
    <source>
        <dbReference type="EMBL" id="CAF9905155.1"/>
    </source>
</evidence>
<feature type="compositionally biased region" description="Polar residues" evidence="8">
    <location>
        <begin position="800"/>
        <end position="818"/>
    </location>
</feature>
<keyword evidence="7" id="KW-0539">Nucleus</keyword>
<feature type="compositionally biased region" description="Polar residues" evidence="8">
    <location>
        <begin position="1082"/>
        <end position="1094"/>
    </location>
</feature>
<protein>
    <recommendedName>
        <fullName evidence="9">Inner centromere protein ARK-binding domain-containing protein</fullName>
    </recommendedName>
</protein>
<feature type="compositionally biased region" description="Polar residues" evidence="8">
    <location>
        <begin position="311"/>
        <end position="324"/>
    </location>
</feature>
<feature type="compositionally biased region" description="Basic and acidic residues" evidence="8">
    <location>
        <begin position="658"/>
        <end position="685"/>
    </location>
</feature>
<dbReference type="GO" id="GO:0005634">
    <property type="term" value="C:nucleus"/>
    <property type="evidence" value="ECO:0007669"/>
    <property type="project" value="UniProtKB-SubCell"/>
</dbReference>
<comment type="similarity">
    <text evidence="3">Belongs to the INCENP family.</text>
</comment>
<evidence type="ECO:0000256" key="3">
    <source>
        <dbReference type="ARBA" id="ARBA00010042"/>
    </source>
</evidence>
<dbReference type="GO" id="GO:0005819">
    <property type="term" value="C:spindle"/>
    <property type="evidence" value="ECO:0007669"/>
    <property type="project" value="UniProtKB-SubCell"/>
</dbReference>
<feature type="compositionally biased region" description="Low complexity" evidence="8">
    <location>
        <begin position="842"/>
        <end position="857"/>
    </location>
</feature>
<keyword evidence="11" id="KW-1185">Reference proteome</keyword>
<proteinExistence type="inferred from homology"/>
<feature type="compositionally biased region" description="Basic residues" evidence="8">
    <location>
        <begin position="69"/>
        <end position="83"/>
    </location>
</feature>
<organism evidence="10 11">
    <name type="scientific">Heterodermia speciosa</name>
    <dbReference type="NCBI Taxonomy" id="116794"/>
    <lineage>
        <taxon>Eukaryota</taxon>
        <taxon>Fungi</taxon>
        <taxon>Dikarya</taxon>
        <taxon>Ascomycota</taxon>
        <taxon>Pezizomycotina</taxon>
        <taxon>Lecanoromycetes</taxon>
        <taxon>OSLEUM clade</taxon>
        <taxon>Lecanoromycetidae</taxon>
        <taxon>Caliciales</taxon>
        <taxon>Physciaceae</taxon>
        <taxon>Heterodermia</taxon>
    </lineage>
</organism>
<feature type="compositionally biased region" description="Basic and acidic residues" evidence="8">
    <location>
        <begin position="1244"/>
        <end position="1270"/>
    </location>
</feature>
<evidence type="ECO:0000256" key="6">
    <source>
        <dbReference type="ARBA" id="ARBA00023212"/>
    </source>
</evidence>
<evidence type="ECO:0000256" key="8">
    <source>
        <dbReference type="SAM" id="MobiDB-lite"/>
    </source>
</evidence>
<feature type="compositionally biased region" description="Low complexity" evidence="8">
    <location>
        <begin position="1095"/>
        <end position="1112"/>
    </location>
</feature>
<evidence type="ECO:0000313" key="11">
    <source>
        <dbReference type="Proteomes" id="UP000664521"/>
    </source>
</evidence>
<dbReference type="PANTHER" id="PTHR13142:SF1">
    <property type="entry name" value="INNER CENTROMERE PROTEIN"/>
    <property type="match status" value="1"/>
</dbReference>
<dbReference type="Proteomes" id="UP000664521">
    <property type="component" value="Unassembled WGS sequence"/>
</dbReference>
<dbReference type="PANTHER" id="PTHR13142">
    <property type="entry name" value="INNER CENTROMERE PROTEIN"/>
    <property type="match status" value="1"/>
</dbReference>
<keyword evidence="5" id="KW-0159">Chromosome partition</keyword>
<reference evidence="10" key="1">
    <citation type="submission" date="2021-03" db="EMBL/GenBank/DDBJ databases">
        <authorList>
            <person name="Tagirdzhanova G."/>
        </authorList>
    </citation>
    <scope>NUCLEOTIDE SEQUENCE</scope>
</reference>
<feature type="region of interest" description="Disordered" evidence="8">
    <location>
        <begin position="650"/>
        <end position="1190"/>
    </location>
</feature>
<evidence type="ECO:0000256" key="2">
    <source>
        <dbReference type="ARBA" id="ARBA00004186"/>
    </source>
</evidence>
<feature type="compositionally biased region" description="Low complexity" evidence="8">
    <location>
        <begin position="943"/>
        <end position="961"/>
    </location>
</feature>
<dbReference type="GO" id="GO:0007059">
    <property type="term" value="P:chromosome segregation"/>
    <property type="evidence" value="ECO:0007669"/>
    <property type="project" value="UniProtKB-KW"/>
</dbReference>
<comment type="subcellular location">
    <subcellularLocation>
        <location evidence="2">Cytoplasm</location>
        <location evidence="2">Cytoskeleton</location>
        <location evidence="2">Spindle</location>
    </subcellularLocation>
    <subcellularLocation>
        <location evidence="1">Nucleus</location>
    </subcellularLocation>
</comment>
<feature type="domain" description="Inner centromere protein ARK-binding" evidence="9">
    <location>
        <begin position="1165"/>
        <end position="1222"/>
    </location>
</feature>
<feature type="compositionally biased region" description="Low complexity" evidence="8">
    <location>
        <begin position="1138"/>
        <end position="1153"/>
    </location>
</feature>
<feature type="compositionally biased region" description="Polar residues" evidence="8">
    <location>
        <begin position="183"/>
        <end position="198"/>
    </location>
</feature>
<feature type="compositionally biased region" description="Basic and acidic residues" evidence="8">
    <location>
        <begin position="481"/>
        <end position="502"/>
    </location>
</feature>
<sequence length="1270" mass="139919">MASVHSKAHPVGSTDWIFDENTQVSQFKAQELEDFTFAARNEVEWLNEHMLDIFSKSQVDVTEIFKTPGKLRGKTPRTVKRHNPHEIRQPLSDVFSTNARQAPLPPPNQELGSEPTNNKSTVPDSHSAPVRPPKANTDSGYHGLSEDETDADDGNGIAGKIPEKDAQDHVMMSPEPPVVVPTENASTSPERATTTEGSFHSAPEGPIESEDVVIIPEPAKDLVDAPTQNPPSGTSRDKTSPQRSETAGVDAMDIDRRDDESALDEPIDETHSPSQGSSPFEPLVRKSSLTFASLPAPEPWTTKKSMGARVSRTSQLDQTRNTIGRGSYLGRYTGGKSLGASKQPEADFDAEGLLQPEEMDLDEGPRPAAVREESDSDTKMAQLHNKSSTQRLHDKINMLGKSQPARPTKSIPSNAVIAQPSYPELPLVDLQGRPPEQTSHSTSKPIATLAPEDDDDDWIQPPPAQSKRPNLPKSTTADVMENIRGKQHIGDDDFEPSHDAHEPSNMPPTSGQLVDGTSIASPELVRSASAAVLGSPQRNGVTPETQYITADQACNRPSQAVVAATSTGTPTSKRNVDGPISASKSKLQSIMKTARGLFTSSAGVSAQAKIEALTSPSTRSKGKILEGNSSVHGEIVSKVNEEVDLQRNGVVPAISKQAEGRKTRSSTEKEEKRKEQEARVRDQEQAYKAGVQTQHNENSESVSTSKADQLAPSESKSSKPAKPIRQSPRRLQRQPGTKQPAEADEVRSSNVNSTVSEQSTGLPQAQPSQLQKPKDLRRPVKPAKEAASKPKPQTIRVGALSQQRMPLSTTALSSTLQESIPPAHASRPGLVKKASNASIQTSASNTSLKSSVSSKPKALIAAERKKEQDEKEVQRKLDQKREIERKRAAQQEEIKQQERLHREEVERQRERERSAAAEDPKKAASRQLIEKRRLELAKKEQQQRVPQRQNQDAAPPQEKAQAPPPNYRQDLGGARPPSRLHTIQDYNRPALNHPPPNPARPTMKRVLDPEPEEEPSRPFRAQPGQAYQANEGKRRRTEENEPQEPVVRPTMAPPIRQSNIRKDLNKQSIHNNYSIAPPPASHHTSALLKTSTINQTYQQHGPQQQGLRPGQQIHDMAKYGTTRPPFADAPNPPPPMHKTPLPKHLAAPPKASPQFVNGENIQLDDIPTDSDSDDSPDPAKRTMQPDWVQSPELRRLIEEQEKNQNADSIFGPPQTPRMEEMFKDRHQRFRNRTSSANWTASGDRLTEEEKVADREARERVRREGGWRFGI</sequence>
<keyword evidence="6" id="KW-0206">Cytoskeleton</keyword>
<dbReference type="InterPro" id="IPR005635">
    <property type="entry name" value="Inner_centromere_prot_ARK-bd"/>
</dbReference>
<dbReference type="AlphaFoldDB" id="A0A8H3I2U6"/>
<feature type="compositionally biased region" description="Polar residues" evidence="8">
    <location>
        <begin position="748"/>
        <end position="771"/>
    </location>
</feature>
<keyword evidence="4" id="KW-0963">Cytoplasm</keyword>
<evidence type="ECO:0000256" key="7">
    <source>
        <dbReference type="ARBA" id="ARBA00023242"/>
    </source>
</evidence>
<feature type="region of interest" description="Disordered" evidence="8">
    <location>
        <begin position="68"/>
        <end position="522"/>
    </location>
</feature>
<evidence type="ECO:0000256" key="1">
    <source>
        <dbReference type="ARBA" id="ARBA00004123"/>
    </source>
</evidence>
<evidence type="ECO:0000259" key="9">
    <source>
        <dbReference type="Pfam" id="PF03941"/>
    </source>
</evidence>
<evidence type="ECO:0000256" key="4">
    <source>
        <dbReference type="ARBA" id="ARBA00022490"/>
    </source>
</evidence>
<feature type="compositionally biased region" description="Basic and acidic residues" evidence="8">
    <location>
        <begin position="363"/>
        <end position="378"/>
    </location>
</feature>
<dbReference type="OrthoDB" id="6123at2759"/>
<comment type="caution">
    <text evidence="10">The sequence shown here is derived from an EMBL/GenBank/DDBJ whole genome shotgun (WGS) entry which is preliminary data.</text>
</comment>
<feature type="compositionally biased region" description="Low complexity" evidence="8">
    <location>
        <begin position="711"/>
        <end position="723"/>
    </location>
</feature>
<feature type="compositionally biased region" description="Polar residues" evidence="8">
    <location>
        <begin position="691"/>
        <end position="707"/>
    </location>
</feature>
<name>A0A8H3I2U6_9LECA</name>
<accession>A0A8H3I2U6</accession>